<keyword evidence="3" id="KW-1185">Reference proteome</keyword>
<keyword evidence="1" id="KW-1133">Transmembrane helix</keyword>
<accession>A0A1A9VZF5</accession>
<name>A0A1A9VZF5_9MUSC</name>
<keyword evidence="1" id="KW-0812">Transmembrane</keyword>
<evidence type="ECO:0000313" key="3">
    <source>
        <dbReference type="Proteomes" id="UP000091820"/>
    </source>
</evidence>
<evidence type="ECO:0000256" key="1">
    <source>
        <dbReference type="SAM" id="Phobius"/>
    </source>
</evidence>
<feature type="transmembrane region" description="Helical" evidence="1">
    <location>
        <begin position="88"/>
        <end position="114"/>
    </location>
</feature>
<sequence>MNVMDGMPQWQNNSNVFTNYDLFKAPKALAISNNFTFTTTQTGRHKNARMQASPWYCPVEVGGLRLYCCKETKRSVLLSDFIALDSSLVVVAMVVCVVGGVVLVTIVVSGLSLYPGISSKT</sequence>
<reference evidence="2" key="2">
    <citation type="submission" date="2020-05" db="UniProtKB">
        <authorList>
            <consortium name="EnsemblMetazoa"/>
        </authorList>
    </citation>
    <scope>IDENTIFICATION</scope>
    <source>
        <strain evidence="2">IAEA</strain>
    </source>
</reference>
<proteinExistence type="predicted"/>
<dbReference type="VEuPathDB" id="VectorBase:GBRI000330"/>
<dbReference type="EnsemblMetazoa" id="GBRI000330-RA">
    <property type="protein sequence ID" value="GBRI000330-PA"/>
    <property type="gene ID" value="GBRI000330"/>
</dbReference>
<reference evidence="3" key="1">
    <citation type="submission" date="2014-03" db="EMBL/GenBank/DDBJ databases">
        <authorList>
            <person name="Aksoy S."/>
            <person name="Warren W."/>
            <person name="Wilson R.K."/>
        </authorList>
    </citation>
    <scope>NUCLEOTIDE SEQUENCE [LARGE SCALE GENOMIC DNA]</scope>
    <source>
        <strain evidence="3">IAEA</strain>
    </source>
</reference>
<evidence type="ECO:0000313" key="2">
    <source>
        <dbReference type="EnsemblMetazoa" id="GBRI000330-PA"/>
    </source>
</evidence>
<dbReference type="AlphaFoldDB" id="A0A1A9VZF5"/>
<organism evidence="2 3">
    <name type="scientific">Glossina brevipalpis</name>
    <dbReference type="NCBI Taxonomy" id="37001"/>
    <lineage>
        <taxon>Eukaryota</taxon>
        <taxon>Metazoa</taxon>
        <taxon>Ecdysozoa</taxon>
        <taxon>Arthropoda</taxon>
        <taxon>Hexapoda</taxon>
        <taxon>Insecta</taxon>
        <taxon>Pterygota</taxon>
        <taxon>Neoptera</taxon>
        <taxon>Endopterygota</taxon>
        <taxon>Diptera</taxon>
        <taxon>Brachycera</taxon>
        <taxon>Muscomorpha</taxon>
        <taxon>Hippoboscoidea</taxon>
        <taxon>Glossinidae</taxon>
        <taxon>Glossina</taxon>
    </lineage>
</organism>
<protein>
    <submittedName>
        <fullName evidence="2">Uncharacterized protein</fullName>
    </submittedName>
</protein>
<dbReference type="Proteomes" id="UP000091820">
    <property type="component" value="Unassembled WGS sequence"/>
</dbReference>
<keyword evidence="1" id="KW-0472">Membrane</keyword>